<name>A0ABP7RNL4_9BACT</name>
<evidence type="ECO:0000313" key="1">
    <source>
        <dbReference type="EMBL" id="GAA4000091.1"/>
    </source>
</evidence>
<accession>A0ABP7RNL4</accession>
<protein>
    <submittedName>
        <fullName evidence="1">Uncharacterized protein</fullName>
    </submittedName>
</protein>
<sequence>MLETLQLAHAHAPKLAFPRVKGGLTDAVFPANLNYRLALVLLAQNTQYLGFAKAAFFHKQLKIEEVKSYYFSLLLTGSLWGEAYTFTLVKFRDERLGRQFLEAFPDGRIVQNPDDMLKSCQQQQ</sequence>
<organism evidence="1 2">
    <name type="scientific">Hymenobacter fastidiosus</name>
    <dbReference type="NCBI Taxonomy" id="486264"/>
    <lineage>
        <taxon>Bacteria</taxon>
        <taxon>Pseudomonadati</taxon>
        <taxon>Bacteroidota</taxon>
        <taxon>Cytophagia</taxon>
        <taxon>Cytophagales</taxon>
        <taxon>Hymenobacteraceae</taxon>
        <taxon>Hymenobacter</taxon>
    </lineage>
</organism>
<gene>
    <name evidence="1" type="ORF">GCM10022408_08890</name>
</gene>
<proteinExistence type="predicted"/>
<comment type="caution">
    <text evidence="1">The sequence shown here is derived from an EMBL/GenBank/DDBJ whole genome shotgun (WGS) entry which is preliminary data.</text>
</comment>
<keyword evidence="2" id="KW-1185">Reference proteome</keyword>
<dbReference type="Proteomes" id="UP001500567">
    <property type="component" value="Unassembled WGS sequence"/>
</dbReference>
<reference evidence="2" key="1">
    <citation type="journal article" date="2019" name="Int. J. Syst. Evol. Microbiol.">
        <title>The Global Catalogue of Microorganisms (GCM) 10K type strain sequencing project: providing services to taxonomists for standard genome sequencing and annotation.</title>
        <authorList>
            <consortium name="The Broad Institute Genomics Platform"/>
            <consortium name="The Broad Institute Genome Sequencing Center for Infectious Disease"/>
            <person name="Wu L."/>
            <person name="Ma J."/>
        </authorList>
    </citation>
    <scope>NUCLEOTIDE SEQUENCE [LARGE SCALE GENOMIC DNA]</scope>
    <source>
        <strain evidence="2">JCM 17224</strain>
    </source>
</reference>
<dbReference type="EMBL" id="BAABDJ010000006">
    <property type="protein sequence ID" value="GAA4000091.1"/>
    <property type="molecule type" value="Genomic_DNA"/>
</dbReference>
<evidence type="ECO:0000313" key="2">
    <source>
        <dbReference type="Proteomes" id="UP001500567"/>
    </source>
</evidence>